<reference evidence="1" key="1">
    <citation type="journal article" date="2012" name="Science">
        <title>Fermentation, hydrogen, and sulfur metabolism in multiple uncultivated bacterial phyla.</title>
        <authorList>
            <person name="Wrighton K.C."/>
            <person name="Thomas B.C."/>
            <person name="Sharon I."/>
            <person name="Miller C.S."/>
            <person name="Castelle C.J."/>
            <person name="VerBerkmoes N.C."/>
            <person name="Wilkins M.J."/>
            <person name="Hettich R.L."/>
            <person name="Lipton M.S."/>
            <person name="Williams K.H."/>
            <person name="Long P.E."/>
            <person name="Banfield J.F."/>
        </authorList>
    </citation>
    <scope>NUCLEOTIDE SEQUENCE [LARGE SCALE GENOMIC DNA]</scope>
</reference>
<name>K1XZA6_9BACT</name>
<sequence length="123" mass="14324">MESDLLGSFLEKDIQINGTPILIVTNLPYIRDGDWENMSRDTEYEPEIAFFGGKETGFELYEKLFAQIPPFLEKYTPRSLTLLAEMGDDQEAIAKKILESYGWEFSFFTDCFGIRRFMKIQII</sequence>
<proteinExistence type="predicted"/>
<dbReference type="PANTHER" id="PTHR18895:SF74">
    <property type="entry name" value="MTRF1L RELEASE FACTOR GLUTAMINE METHYLTRANSFERASE"/>
    <property type="match status" value="1"/>
</dbReference>
<gene>
    <name evidence="1" type="ORF">ACD_78C00093G0005</name>
</gene>
<dbReference type="Gene3D" id="3.40.50.150">
    <property type="entry name" value="Vaccinia Virus protein VP39"/>
    <property type="match status" value="1"/>
</dbReference>
<dbReference type="EMBL" id="AMFJ01034093">
    <property type="protein sequence ID" value="EKD30311.1"/>
    <property type="molecule type" value="Genomic_DNA"/>
</dbReference>
<dbReference type="AlphaFoldDB" id="K1XZA6"/>
<organism evidence="1">
    <name type="scientific">uncultured bacterium</name>
    <name type="common">gcode 4</name>
    <dbReference type="NCBI Taxonomy" id="1234023"/>
    <lineage>
        <taxon>Bacteria</taxon>
        <taxon>environmental samples</taxon>
    </lineage>
</organism>
<protein>
    <submittedName>
        <fullName evidence="1">Uncharacterized protein</fullName>
    </submittedName>
</protein>
<evidence type="ECO:0000313" key="1">
    <source>
        <dbReference type="EMBL" id="EKD30311.1"/>
    </source>
</evidence>
<dbReference type="InterPro" id="IPR050320">
    <property type="entry name" value="N5-glutamine_MTase"/>
</dbReference>
<dbReference type="PANTHER" id="PTHR18895">
    <property type="entry name" value="HEMK METHYLTRANSFERASE"/>
    <property type="match status" value="1"/>
</dbReference>
<accession>K1XZA6</accession>
<dbReference type="InterPro" id="IPR029063">
    <property type="entry name" value="SAM-dependent_MTases_sf"/>
</dbReference>
<comment type="caution">
    <text evidence="1">The sequence shown here is derived from an EMBL/GenBank/DDBJ whole genome shotgun (WGS) entry which is preliminary data.</text>
</comment>